<dbReference type="SUPFAM" id="SSF103473">
    <property type="entry name" value="MFS general substrate transporter"/>
    <property type="match status" value="1"/>
</dbReference>
<keyword evidence="6 7" id="KW-0472">Membrane</keyword>
<keyword evidence="9" id="KW-1185">Reference proteome</keyword>
<accession>A0ABQ2D2V6</accession>
<sequence length="378" mass="39126">MPAQSKSIYKTAAPSLSSGLLLFFLLGGTQALYGPTLQTIGAAFGQSVQSAALLLSVHGLGTLLAALALGVRPFLLGRQRIGVALSILTVGTLLLGFAPFWMVALLGALLIGVGFGILAVRINTIFAAQGSSKSNLINTVFGVGAVLSPLLTQLPHTQGKVVFLLMALLGALLHPLAYRMHDAQPEPAAGQQQTHPSGKLWILFLVLMVVGGGIEASTSLLASHLVAMGQSAAQAATATSLFFLTFTLSRLAAVWISARVSPSSLVAGALTLTLVLLVLACLLPSAWWLLVLCGGGVAVFFPNVFSWLIHTVPGAQHRSGAVMAAALTAGMVFPLVVSQVVAATGGTSLPYVLIVLTALTLMVVLFLRRQVKNATPEP</sequence>
<feature type="transmembrane region" description="Helical" evidence="7">
    <location>
        <begin position="200"/>
        <end position="226"/>
    </location>
</feature>
<reference evidence="9" key="1">
    <citation type="journal article" date="2019" name="Int. J. Syst. Evol. Microbiol.">
        <title>The Global Catalogue of Microorganisms (GCM) 10K type strain sequencing project: providing services to taxonomists for standard genome sequencing and annotation.</title>
        <authorList>
            <consortium name="The Broad Institute Genomics Platform"/>
            <consortium name="The Broad Institute Genome Sequencing Center for Infectious Disease"/>
            <person name="Wu L."/>
            <person name="Ma J."/>
        </authorList>
    </citation>
    <scope>NUCLEOTIDE SEQUENCE [LARGE SCALE GENOMIC DNA]</scope>
    <source>
        <strain evidence="9">JCM 14370</strain>
    </source>
</reference>
<feature type="transmembrane region" description="Helical" evidence="7">
    <location>
        <begin position="81"/>
        <end position="98"/>
    </location>
</feature>
<evidence type="ECO:0000256" key="7">
    <source>
        <dbReference type="SAM" id="Phobius"/>
    </source>
</evidence>
<feature type="transmembrane region" description="Helical" evidence="7">
    <location>
        <begin position="47"/>
        <end position="69"/>
    </location>
</feature>
<dbReference type="InterPro" id="IPR036259">
    <property type="entry name" value="MFS_trans_sf"/>
</dbReference>
<comment type="subcellular location">
    <subcellularLocation>
        <location evidence="1">Endomembrane system</location>
        <topology evidence="1">Multi-pass membrane protein</topology>
    </subcellularLocation>
</comment>
<comment type="caution">
    <text evidence="8">The sequence shown here is derived from an EMBL/GenBank/DDBJ whole genome shotgun (WGS) entry which is preliminary data.</text>
</comment>
<evidence type="ECO:0000313" key="9">
    <source>
        <dbReference type="Proteomes" id="UP000632222"/>
    </source>
</evidence>
<keyword evidence="3" id="KW-0813">Transport</keyword>
<feature type="transmembrane region" description="Helical" evidence="7">
    <location>
        <begin position="348"/>
        <end position="367"/>
    </location>
</feature>
<feature type="transmembrane region" description="Helical" evidence="7">
    <location>
        <begin position="232"/>
        <end position="253"/>
    </location>
</feature>
<comment type="similarity">
    <text evidence="2">Belongs to the major facilitator superfamily.</text>
</comment>
<feature type="transmembrane region" description="Helical" evidence="7">
    <location>
        <begin position="260"/>
        <end position="280"/>
    </location>
</feature>
<name>A0ABQ2D2V6_9DEIO</name>
<feature type="transmembrane region" description="Helical" evidence="7">
    <location>
        <begin position="286"/>
        <end position="309"/>
    </location>
</feature>
<gene>
    <name evidence="8" type="ORF">GCM10008938_31390</name>
</gene>
<dbReference type="Proteomes" id="UP000632222">
    <property type="component" value="Unassembled WGS sequence"/>
</dbReference>
<dbReference type="PANTHER" id="PTHR23514:SF3">
    <property type="entry name" value="BYPASS OF STOP CODON PROTEIN 6"/>
    <property type="match status" value="1"/>
</dbReference>
<feature type="transmembrane region" description="Helical" evidence="7">
    <location>
        <begin position="136"/>
        <end position="155"/>
    </location>
</feature>
<dbReference type="EMBL" id="BMOD01000013">
    <property type="protein sequence ID" value="GGJ42920.1"/>
    <property type="molecule type" value="Genomic_DNA"/>
</dbReference>
<dbReference type="Gene3D" id="1.20.1250.20">
    <property type="entry name" value="MFS general substrate transporter like domains"/>
    <property type="match status" value="2"/>
</dbReference>
<dbReference type="PANTHER" id="PTHR23514">
    <property type="entry name" value="BYPASS OF STOP CODON PROTEIN 6"/>
    <property type="match status" value="1"/>
</dbReference>
<keyword evidence="4 7" id="KW-0812">Transmembrane</keyword>
<evidence type="ECO:0000256" key="5">
    <source>
        <dbReference type="ARBA" id="ARBA00022989"/>
    </source>
</evidence>
<dbReference type="RefSeq" id="WP_189004011.1">
    <property type="nucleotide sequence ID" value="NZ_BMOD01000013.1"/>
</dbReference>
<evidence type="ECO:0000313" key="8">
    <source>
        <dbReference type="EMBL" id="GGJ42920.1"/>
    </source>
</evidence>
<evidence type="ECO:0000256" key="3">
    <source>
        <dbReference type="ARBA" id="ARBA00022448"/>
    </source>
</evidence>
<protein>
    <recommendedName>
        <fullName evidence="10">MFS transporter</fullName>
    </recommendedName>
</protein>
<evidence type="ECO:0008006" key="10">
    <source>
        <dbReference type="Google" id="ProtNLM"/>
    </source>
</evidence>
<evidence type="ECO:0000256" key="1">
    <source>
        <dbReference type="ARBA" id="ARBA00004127"/>
    </source>
</evidence>
<organism evidence="8 9">
    <name type="scientific">Deinococcus roseus</name>
    <dbReference type="NCBI Taxonomy" id="392414"/>
    <lineage>
        <taxon>Bacteria</taxon>
        <taxon>Thermotogati</taxon>
        <taxon>Deinococcota</taxon>
        <taxon>Deinococci</taxon>
        <taxon>Deinococcales</taxon>
        <taxon>Deinococcaceae</taxon>
        <taxon>Deinococcus</taxon>
    </lineage>
</organism>
<feature type="transmembrane region" description="Helical" evidence="7">
    <location>
        <begin position="321"/>
        <end position="342"/>
    </location>
</feature>
<proteinExistence type="inferred from homology"/>
<keyword evidence="5 7" id="KW-1133">Transmembrane helix</keyword>
<feature type="transmembrane region" description="Helical" evidence="7">
    <location>
        <begin position="104"/>
        <end position="124"/>
    </location>
</feature>
<dbReference type="InterPro" id="IPR051788">
    <property type="entry name" value="MFS_Transporter"/>
</dbReference>
<evidence type="ECO:0000256" key="6">
    <source>
        <dbReference type="ARBA" id="ARBA00023136"/>
    </source>
</evidence>
<evidence type="ECO:0000256" key="4">
    <source>
        <dbReference type="ARBA" id="ARBA00022692"/>
    </source>
</evidence>
<evidence type="ECO:0000256" key="2">
    <source>
        <dbReference type="ARBA" id="ARBA00008335"/>
    </source>
</evidence>
<feature type="transmembrane region" description="Helical" evidence="7">
    <location>
        <begin position="161"/>
        <end position="179"/>
    </location>
</feature>